<dbReference type="EMBL" id="JACOPQ010000010">
    <property type="protein sequence ID" value="MBC5737939.1"/>
    <property type="molecule type" value="Genomic_DNA"/>
</dbReference>
<evidence type="ECO:0000313" key="4">
    <source>
        <dbReference type="Proteomes" id="UP000607645"/>
    </source>
</evidence>
<comment type="caution">
    <text evidence="3">The sequence shown here is derived from an EMBL/GenBank/DDBJ whole genome shotgun (WGS) entry which is preliminary data.</text>
</comment>
<reference evidence="3" key="1">
    <citation type="submission" date="2020-08" db="EMBL/GenBank/DDBJ databases">
        <title>Genome public.</title>
        <authorList>
            <person name="Liu C."/>
            <person name="Sun Q."/>
        </authorList>
    </citation>
    <scope>NUCLEOTIDE SEQUENCE</scope>
    <source>
        <strain evidence="3">NSJ-52</strain>
    </source>
</reference>
<evidence type="ECO:0000259" key="1">
    <source>
        <dbReference type="Pfam" id="PF01476"/>
    </source>
</evidence>
<evidence type="ECO:0000313" key="3">
    <source>
        <dbReference type="EMBL" id="MBC5737939.1"/>
    </source>
</evidence>
<name>A0A8J6JN14_9FIRM</name>
<feature type="domain" description="SipL SPOCS" evidence="2">
    <location>
        <begin position="37"/>
        <end position="112"/>
    </location>
</feature>
<dbReference type="Proteomes" id="UP000607645">
    <property type="component" value="Unassembled WGS sequence"/>
</dbReference>
<evidence type="ECO:0000259" key="2">
    <source>
        <dbReference type="Pfam" id="PF12673"/>
    </source>
</evidence>
<organism evidence="3 4">
    <name type="scientific">Lawsonibacter faecis</name>
    <dbReference type="NCBI Taxonomy" id="2763052"/>
    <lineage>
        <taxon>Bacteria</taxon>
        <taxon>Bacillati</taxon>
        <taxon>Bacillota</taxon>
        <taxon>Clostridia</taxon>
        <taxon>Eubacteriales</taxon>
        <taxon>Oscillospiraceae</taxon>
        <taxon>Lawsonibacter</taxon>
    </lineage>
</organism>
<feature type="domain" description="LysM" evidence="1">
    <location>
        <begin position="466"/>
        <end position="488"/>
    </location>
</feature>
<dbReference type="CDD" id="cd00118">
    <property type="entry name" value="LysM"/>
    <property type="match status" value="1"/>
</dbReference>
<gene>
    <name evidence="3" type="ORF">H8S62_13080</name>
</gene>
<dbReference type="Pfam" id="PF01476">
    <property type="entry name" value="LysM"/>
    <property type="match status" value="1"/>
</dbReference>
<dbReference type="AlphaFoldDB" id="A0A8J6JN14"/>
<protein>
    <submittedName>
        <fullName evidence="3">DUF3794 domain-containing protein</fullName>
    </submittedName>
</protein>
<proteinExistence type="predicted"/>
<dbReference type="RefSeq" id="WP_155146598.1">
    <property type="nucleotide sequence ID" value="NZ_JACOPQ010000010.1"/>
</dbReference>
<dbReference type="InterPro" id="IPR024300">
    <property type="entry name" value="SipL_SPOCS_dom"/>
</dbReference>
<sequence>MELALNRDHLSCYDTVLDATVLHEETMEMIVPDACPDILRIVDTAGTVCLKSKEAQEGRVEISGTVRCAVLYLPDGETGVRRIEVNIPFFCSADGTGVAPGCGVVAVPSVQAAETRSINPRKVLVRVNLAVAVRAYRSADTAFCTGAEDDSAVEQLRESRSAYMVACVQEKPFTFSDDLTISGSRPEAEELLKSSVELICNESKIIGNKLIFKGEAALKLLYRSSDGAIASTDYELPFSQIMEVSGVEEEADCALDVLLTDLSCSLGAGDGRTVSVSLGLLAQAVVREERSVELLTDIYSVSSELTAELQSYTMNRLLEQNTRRQAAREVIETGVLAKSTLDTYVNLGAVSQIREGEKLTFSADAVVTVVYLAEDDEIYSVSRQIAVPCQADVPEGCTCTCGCRNAGEAFATPTTGGIEVRFELDFHYMVQSTQRVTGVCGVQVNEAPVEEKGPSIVLRAVAAERLWDIAKSYRTTTADIMQANELESEEGLSGKLLLIPRKR</sequence>
<feature type="domain" description="SipL SPOCS" evidence="2">
    <location>
        <begin position="188"/>
        <end position="266"/>
    </location>
</feature>
<accession>A0A8J6JN14</accession>
<keyword evidence="4" id="KW-1185">Reference proteome</keyword>
<dbReference type="InterPro" id="IPR018392">
    <property type="entry name" value="LysM"/>
</dbReference>
<dbReference type="Pfam" id="PF12673">
    <property type="entry name" value="SipL"/>
    <property type="match status" value="2"/>
</dbReference>